<reference evidence="1" key="2">
    <citation type="journal article" date="2015" name="Data Brief">
        <title>Shoot transcriptome of the giant reed, Arundo donax.</title>
        <authorList>
            <person name="Barrero R.A."/>
            <person name="Guerrero F.D."/>
            <person name="Moolhuijzen P."/>
            <person name="Goolsby J.A."/>
            <person name="Tidwell J."/>
            <person name="Bellgard S.E."/>
            <person name="Bellgard M.I."/>
        </authorList>
    </citation>
    <scope>NUCLEOTIDE SEQUENCE</scope>
    <source>
        <tissue evidence="1">Shoot tissue taken approximately 20 cm above the soil surface</tissue>
    </source>
</reference>
<dbReference type="EMBL" id="GBRH01243778">
    <property type="protein sequence ID" value="JAD54117.1"/>
    <property type="molecule type" value="Transcribed_RNA"/>
</dbReference>
<protein>
    <submittedName>
        <fullName evidence="1">Uncharacterized protein</fullName>
    </submittedName>
</protein>
<organism evidence="1">
    <name type="scientific">Arundo donax</name>
    <name type="common">Giant reed</name>
    <name type="synonym">Donax arundinaceus</name>
    <dbReference type="NCBI Taxonomy" id="35708"/>
    <lineage>
        <taxon>Eukaryota</taxon>
        <taxon>Viridiplantae</taxon>
        <taxon>Streptophyta</taxon>
        <taxon>Embryophyta</taxon>
        <taxon>Tracheophyta</taxon>
        <taxon>Spermatophyta</taxon>
        <taxon>Magnoliopsida</taxon>
        <taxon>Liliopsida</taxon>
        <taxon>Poales</taxon>
        <taxon>Poaceae</taxon>
        <taxon>PACMAD clade</taxon>
        <taxon>Arundinoideae</taxon>
        <taxon>Arundineae</taxon>
        <taxon>Arundo</taxon>
    </lineage>
</organism>
<accession>A0A0A9B4B1</accession>
<proteinExistence type="predicted"/>
<evidence type="ECO:0000313" key="1">
    <source>
        <dbReference type="EMBL" id="JAD54117.1"/>
    </source>
</evidence>
<dbReference type="AlphaFoldDB" id="A0A0A9B4B1"/>
<sequence length="56" mass="6343">MHSALVPFGRLCEDIDCEISIAESKERCQHDHPALITVFHGVVECRNKQELQTGHN</sequence>
<name>A0A0A9B4B1_ARUDO</name>
<reference evidence="1" key="1">
    <citation type="submission" date="2014-09" db="EMBL/GenBank/DDBJ databases">
        <authorList>
            <person name="Magalhaes I.L.F."/>
            <person name="Oliveira U."/>
            <person name="Santos F.R."/>
            <person name="Vidigal T.H.D.A."/>
            <person name="Brescovit A.D."/>
            <person name="Santos A.J."/>
        </authorList>
    </citation>
    <scope>NUCLEOTIDE SEQUENCE</scope>
    <source>
        <tissue evidence="1">Shoot tissue taken approximately 20 cm above the soil surface</tissue>
    </source>
</reference>